<evidence type="ECO:0000313" key="3">
    <source>
        <dbReference type="Proteomes" id="UP000267606"/>
    </source>
</evidence>
<evidence type="ECO:0000256" key="1">
    <source>
        <dbReference type="SAM" id="MobiDB-lite"/>
    </source>
</evidence>
<evidence type="ECO:0000313" key="4">
    <source>
        <dbReference type="WBParaSite" id="OFLC_0001228101-mRNA-1"/>
    </source>
</evidence>
<sequence>MPIRRRGQLISGRRPFNRMTHRRLLQMKKEEEEEEEEEEDGHHHITSRWVNGINIEGQLTNTPPSGQGWMVNDRHSCQ</sequence>
<keyword evidence="3" id="KW-1185">Reference proteome</keyword>
<name>A0A183HXR8_9BILA</name>
<accession>A0A183HXR8</accession>
<dbReference type="AlphaFoldDB" id="A0A183HXR8"/>
<dbReference type="Proteomes" id="UP000267606">
    <property type="component" value="Unassembled WGS sequence"/>
</dbReference>
<organism evidence="4">
    <name type="scientific">Onchocerca flexuosa</name>
    <dbReference type="NCBI Taxonomy" id="387005"/>
    <lineage>
        <taxon>Eukaryota</taxon>
        <taxon>Metazoa</taxon>
        <taxon>Ecdysozoa</taxon>
        <taxon>Nematoda</taxon>
        <taxon>Chromadorea</taxon>
        <taxon>Rhabditida</taxon>
        <taxon>Spirurina</taxon>
        <taxon>Spiruromorpha</taxon>
        <taxon>Filarioidea</taxon>
        <taxon>Onchocercidae</taxon>
        <taxon>Onchocerca</taxon>
    </lineage>
</organism>
<dbReference type="EMBL" id="UZAJ01018875">
    <property type="protein sequence ID" value="VDO83500.1"/>
    <property type="molecule type" value="Genomic_DNA"/>
</dbReference>
<feature type="region of interest" description="Disordered" evidence="1">
    <location>
        <begin position="26"/>
        <end position="78"/>
    </location>
</feature>
<protein>
    <submittedName>
        <fullName evidence="2 4">Uncharacterized protein</fullName>
    </submittedName>
</protein>
<dbReference type="WBParaSite" id="OFLC_0001228101-mRNA-1">
    <property type="protein sequence ID" value="OFLC_0001228101-mRNA-1"/>
    <property type="gene ID" value="OFLC_0001228101"/>
</dbReference>
<reference evidence="2 3" key="2">
    <citation type="submission" date="2018-11" db="EMBL/GenBank/DDBJ databases">
        <authorList>
            <consortium name="Pathogen Informatics"/>
        </authorList>
    </citation>
    <scope>NUCLEOTIDE SEQUENCE [LARGE SCALE GENOMIC DNA]</scope>
</reference>
<proteinExistence type="predicted"/>
<gene>
    <name evidence="2" type="ORF">OFLC_LOCUS12279</name>
</gene>
<evidence type="ECO:0000313" key="2">
    <source>
        <dbReference type="EMBL" id="VDO83500.1"/>
    </source>
</evidence>
<reference evidence="4" key="1">
    <citation type="submission" date="2016-06" db="UniProtKB">
        <authorList>
            <consortium name="WormBaseParasite"/>
        </authorList>
    </citation>
    <scope>IDENTIFICATION</scope>
</reference>